<reference evidence="2" key="1">
    <citation type="journal article" date="2015" name="MBio">
        <title>Genome-resolved metagenomic analysis reveals roles for candidate phyla and other microbial community members in biogeochemical transformations in oil reservoirs.</title>
        <authorList>
            <person name="Hu P."/>
            <person name="Tom L."/>
            <person name="Singh A."/>
            <person name="Thomas B.C."/>
            <person name="Baker B.J."/>
            <person name="Piceno Y.M."/>
            <person name="Andersen G.L."/>
            <person name="Banfield J.F."/>
        </authorList>
    </citation>
    <scope>NUCLEOTIDE SEQUENCE [LARGE SCALE GENOMIC DNA]</scope>
    <source>
        <strain evidence="2">56_747</strain>
    </source>
</reference>
<reference evidence="3 4" key="2">
    <citation type="journal article" date="2015" name="MBio">
        <title>Genome-Resolved Metagenomic Analysis Reveals Roles for Candidate Phyla and Other Microbial Community Members in Biogeochemical Transformations in Oil Reservoirs.</title>
        <authorList>
            <person name="Hu P."/>
            <person name="Tom L."/>
            <person name="Singh A."/>
            <person name="Thomas B.C."/>
            <person name="Baker B.J."/>
            <person name="Piceno Y.M."/>
            <person name="Andersen G.L."/>
            <person name="Banfield J.F."/>
        </authorList>
    </citation>
    <scope>NUCLEOTIDE SEQUENCE [LARGE SCALE GENOMIC DNA]</scope>
    <source>
        <strain evidence="1">57_489</strain>
    </source>
</reference>
<gene>
    <name evidence="1" type="ORF">XD72_0271</name>
    <name evidence="2" type="ORF">XE07_0126</name>
</gene>
<dbReference type="Proteomes" id="UP000053961">
    <property type="component" value="Unassembled WGS sequence"/>
</dbReference>
<name>A0A101IM26_9EURY</name>
<evidence type="ECO:0000313" key="4">
    <source>
        <dbReference type="Proteomes" id="UP000057043"/>
    </source>
</evidence>
<protein>
    <submittedName>
        <fullName evidence="2">Cytosine deaminase</fullName>
    </submittedName>
</protein>
<dbReference type="Gene3D" id="3.40.140.10">
    <property type="entry name" value="Cytidine Deaminase, domain 2"/>
    <property type="match status" value="1"/>
</dbReference>
<proteinExistence type="predicted"/>
<dbReference type="EMBL" id="LGHB01000001">
    <property type="protein sequence ID" value="KUK97712.1"/>
    <property type="molecule type" value="Genomic_DNA"/>
</dbReference>
<dbReference type="PATRIC" id="fig|301375.6.peg.1137"/>
<evidence type="ECO:0000313" key="1">
    <source>
        <dbReference type="EMBL" id="KUK45368.1"/>
    </source>
</evidence>
<dbReference type="SUPFAM" id="SSF53927">
    <property type="entry name" value="Cytidine deaminase-like"/>
    <property type="match status" value="1"/>
</dbReference>
<dbReference type="EMBL" id="LGFT01000004">
    <property type="protein sequence ID" value="KUK45368.1"/>
    <property type="molecule type" value="Genomic_DNA"/>
</dbReference>
<evidence type="ECO:0000313" key="3">
    <source>
        <dbReference type="Proteomes" id="UP000053961"/>
    </source>
</evidence>
<dbReference type="Proteomes" id="UP000057043">
    <property type="component" value="Unassembled WGS sequence"/>
</dbReference>
<dbReference type="AlphaFoldDB" id="A0A101IM26"/>
<dbReference type="InterPro" id="IPR016193">
    <property type="entry name" value="Cytidine_deaminase-like"/>
</dbReference>
<comment type="caution">
    <text evidence="2">The sequence shown here is derived from an EMBL/GenBank/DDBJ whole genome shotgun (WGS) entry which is preliminary data.</text>
</comment>
<organism evidence="2 3">
    <name type="scientific">Methanothrix harundinacea</name>
    <dbReference type="NCBI Taxonomy" id="301375"/>
    <lineage>
        <taxon>Archaea</taxon>
        <taxon>Methanobacteriati</taxon>
        <taxon>Methanobacteriota</taxon>
        <taxon>Stenosarchaea group</taxon>
        <taxon>Methanomicrobia</taxon>
        <taxon>Methanotrichales</taxon>
        <taxon>Methanotrichaceae</taxon>
        <taxon>Methanothrix</taxon>
    </lineage>
</organism>
<accession>A0A101IM26</accession>
<dbReference type="GO" id="GO:0003824">
    <property type="term" value="F:catalytic activity"/>
    <property type="evidence" value="ECO:0007669"/>
    <property type="project" value="InterPro"/>
</dbReference>
<evidence type="ECO:0000313" key="2">
    <source>
        <dbReference type="EMBL" id="KUK97712.1"/>
    </source>
</evidence>
<sequence>MMPCYLCTSAAVQFGVGKVVTGEAESTPVAREFMESHGIEVENLDLSERKDLLAEFILRYLGLWDQFLAECNPKIFLRPLEQR</sequence>